<dbReference type="EMBL" id="CH991567">
    <property type="protein sequence ID" value="EDQ86260.1"/>
    <property type="molecule type" value="Genomic_DNA"/>
</dbReference>
<dbReference type="InParanoid" id="A9V816"/>
<feature type="region of interest" description="Disordered" evidence="1">
    <location>
        <begin position="192"/>
        <end position="217"/>
    </location>
</feature>
<dbReference type="InterPro" id="IPR027417">
    <property type="entry name" value="P-loop_NTPase"/>
</dbReference>
<accession>A9V816</accession>
<name>A9V816_MONBE</name>
<dbReference type="PANTHER" id="PTHR13696">
    <property type="entry name" value="P-LOOP CONTAINING NUCLEOSIDE TRIPHOSPHATE HYDROLASE"/>
    <property type="match status" value="1"/>
</dbReference>
<dbReference type="Gene3D" id="3.40.50.300">
    <property type="entry name" value="P-loop containing nucleotide triphosphate hydrolases"/>
    <property type="match status" value="1"/>
</dbReference>
<organism evidence="3 4">
    <name type="scientific">Monosiga brevicollis</name>
    <name type="common">Choanoflagellate</name>
    <dbReference type="NCBI Taxonomy" id="81824"/>
    <lineage>
        <taxon>Eukaryota</taxon>
        <taxon>Choanoflagellata</taxon>
        <taxon>Craspedida</taxon>
        <taxon>Salpingoecidae</taxon>
        <taxon>Monosiga</taxon>
    </lineage>
</organism>
<dbReference type="Pfam" id="PF13614">
    <property type="entry name" value="AAA_31"/>
    <property type="match status" value="1"/>
</dbReference>
<evidence type="ECO:0000256" key="1">
    <source>
        <dbReference type="SAM" id="MobiDB-lite"/>
    </source>
</evidence>
<dbReference type="SUPFAM" id="SSF52540">
    <property type="entry name" value="P-loop containing nucleoside triphosphate hydrolases"/>
    <property type="match status" value="1"/>
</dbReference>
<reference evidence="3 4" key="1">
    <citation type="journal article" date="2008" name="Nature">
        <title>The genome of the choanoflagellate Monosiga brevicollis and the origin of metazoans.</title>
        <authorList>
            <consortium name="JGI Sequencing"/>
            <person name="King N."/>
            <person name="Westbrook M.J."/>
            <person name="Young S.L."/>
            <person name="Kuo A."/>
            <person name="Abedin M."/>
            <person name="Chapman J."/>
            <person name="Fairclough S."/>
            <person name="Hellsten U."/>
            <person name="Isogai Y."/>
            <person name="Letunic I."/>
            <person name="Marr M."/>
            <person name="Pincus D."/>
            <person name="Putnam N."/>
            <person name="Rokas A."/>
            <person name="Wright K.J."/>
            <person name="Zuzow R."/>
            <person name="Dirks W."/>
            <person name="Good M."/>
            <person name="Goodstein D."/>
            <person name="Lemons D."/>
            <person name="Li W."/>
            <person name="Lyons J.B."/>
            <person name="Morris A."/>
            <person name="Nichols S."/>
            <person name="Richter D.J."/>
            <person name="Salamov A."/>
            <person name="Bork P."/>
            <person name="Lim W.A."/>
            <person name="Manning G."/>
            <person name="Miller W.T."/>
            <person name="McGinnis W."/>
            <person name="Shapiro H."/>
            <person name="Tjian R."/>
            <person name="Grigoriev I.V."/>
            <person name="Rokhsar D."/>
        </authorList>
    </citation>
    <scope>NUCLEOTIDE SEQUENCE [LARGE SCALE GENOMIC DNA]</scope>
    <source>
        <strain evidence="4">MX1 / ATCC 50154</strain>
    </source>
</reference>
<dbReference type="PANTHER" id="PTHR13696:SF99">
    <property type="entry name" value="COBYRINIC ACID AC-DIAMIDE SYNTHASE"/>
    <property type="match status" value="1"/>
</dbReference>
<feature type="compositionally biased region" description="Basic and acidic residues" evidence="1">
    <location>
        <begin position="208"/>
        <end position="217"/>
    </location>
</feature>
<sequence>MASASAQGAVADNTTEAATYEKVKWKKLGVEEKTGKPQFIELDTSSETSSKRFYQNFNTFNMISMYNFKGGVGKTTTTFALGCELAKHHAQHGADALGHKPYAPLWKPEDVPGVLIVDLDPQCSLTALALRRTVLKEFGTEDYEKFYDVHYDRVSNWNVYDAIKNVLDDKKRAALEPATLTRLKLCKDGVVGSRDGASGEPSRKKSKRVDEEKSEEQTPRLYLLPGHMKMALASTQLEVASTDHRFVRQLGVLYHLLWMTAAAYNIHTILLDLPPALGGVTKISLLSSHYFVIPFFPDFFSREAVRNLAGVLQPAQAQGLAEPQSNWANWLQMVLGYDRSQWKFSTVDTPYFFPDHSGAQGSWAKSLERELRQTGVRFDSDGFVLEEALSPCALAKRPFPLKQHGQDFDSPGPKFLGGILTKFAPVYQTLKGEGVVAKQSLVKPQEVAGMREMVRNDQDWYGKAKTALESIGSQTIEERVVDPCFVLRREHVNALHPDATARDFPVLEQIDEFYQLAAISQRESCPVHLLQKEHLKSHEANNGVLTLTPLQKVNKHLGNINRFAFLFQNCAEIIINLTHRPERHDQLGH</sequence>
<dbReference type="Proteomes" id="UP000001357">
    <property type="component" value="Unassembled WGS sequence"/>
</dbReference>
<gene>
    <name evidence="3" type="ORF">MONBRDRAFT_38473</name>
</gene>
<dbReference type="InterPro" id="IPR050678">
    <property type="entry name" value="DNA_Partitioning_ATPase"/>
</dbReference>
<dbReference type="InterPro" id="IPR025669">
    <property type="entry name" value="AAA_dom"/>
</dbReference>
<dbReference type="CDD" id="cd02042">
    <property type="entry name" value="ParAB_family"/>
    <property type="match status" value="1"/>
</dbReference>
<dbReference type="AlphaFoldDB" id="A9V816"/>
<dbReference type="KEGG" id="mbr:MONBRDRAFT_38473"/>
<evidence type="ECO:0000313" key="3">
    <source>
        <dbReference type="EMBL" id="EDQ86260.1"/>
    </source>
</evidence>
<evidence type="ECO:0000259" key="2">
    <source>
        <dbReference type="Pfam" id="PF13614"/>
    </source>
</evidence>
<dbReference type="GeneID" id="5894257"/>
<feature type="domain" description="AAA" evidence="2">
    <location>
        <begin position="114"/>
        <end position="315"/>
    </location>
</feature>
<protein>
    <recommendedName>
        <fullName evidence="2">AAA domain-containing protein</fullName>
    </recommendedName>
</protein>
<proteinExistence type="predicted"/>
<dbReference type="RefSeq" id="XP_001748930.1">
    <property type="nucleotide sequence ID" value="XM_001748878.1"/>
</dbReference>
<evidence type="ECO:0000313" key="4">
    <source>
        <dbReference type="Proteomes" id="UP000001357"/>
    </source>
</evidence>
<keyword evidence="4" id="KW-1185">Reference proteome</keyword>